<keyword evidence="3" id="KW-0812">Transmembrane</keyword>
<keyword evidence="8" id="KW-1185">Reference proteome</keyword>
<accession>A0A420WKU1</accession>
<dbReference type="InterPro" id="IPR024320">
    <property type="entry name" value="LPG_synthase_C"/>
</dbReference>
<comment type="caution">
    <text evidence="7">The sequence shown here is derived from an EMBL/GenBank/DDBJ whole genome shotgun (WGS) entry which is preliminary data.</text>
</comment>
<evidence type="ECO:0000256" key="1">
    <source>
        <dbReference type="ARBA" id="ARBA00004651"/>
    </source>
</evidence>
<proteinExistence type="predicted"/>
<evidence type="ECO:0000313" key="7">
    <source>
        <dbReference type="EMBL" id="RKQ71637.1"/>
    </source>
</evidence>
<dbReference type="GO" id="GO:0005886">
    <property type="term" value="C:plasma membrane"/>
    <property type="evidence" value="ECO:0007669"/>
    <property type="project" value="UniProtKB-SubCell"/>
</dbReference>
<dbReference type="PANTHER" id="PTHR34697">
    <property type="entry name" value="PHOSPHATIDYLGLYCEROL LYSYLTRANSFERASE"/>
    <property type="match status" value="1"/>
</dbReference>
<evidence type="ECO:0000256" key="2">
    <source>
        <dbReference type="ARBA" id="ARBA00022475"/>
    </source>
</evidence>
<dbReference type="RefSeq" id="WP_121099397.1">
    <property type="nucleotide sequence ID" value="NZ_RBII01000001.1"/>
</dbReference>
<dbReference type="GO" id="GO:0055091">
    <property type="term" value="P:phospholipid homeostasis"/>
    <property type="evidence" value="ECO:0007669"/>
    <property type="project" value="TreeGrafter"/>
</dbReference>
<dbReference type="GO" id="GO:0016755">
    <property type="term" value="F:aminoacyltransferase activity"/>
    <property type="evidence" value="ECO:0007669"/>
    <property type="project" value="TreeGrafter"/>
</dbReference>
<keyword evidence="2" id="KW-1003">Cell membrane</keyword>
<evidence type="ECO:0000313" key="8">
    <source>
        <dbReference type="Proteomes" id="UP000282211"/>
    </source>
</evidence>
<dbReference type="AlphaFoldDB" id="A0A420WKU1"/>
<sequence length="338" mass="38002">MTSAIPTEDINDIVIDIIAQSVGSVSESQLALTGDKRFLFSESKRSFIMYGVKGRNWIALGAPIGQKSESEELIAQFLSLARASKYSPAFYAVRERHLERFSQTKLKSQKIGEMALVALESFSLEGKDNAKHRHARNKAVREGVSFKIIRTEVDSPEMDKLESISKDWLAHQSGREKGFSLGRFDRKVLSNKAIAIAMKADEIIAFSNLWSSADGSELSLDLMRYLENSMAGVIDFLLVETMLWGRENGYKTFSLGMAPLAGLDKEDHRSVMSSLCRFAFKHGDKLYSFQGIRRFKKKYNPDWEAVYLMAPSQLHMPRALKNLALLSAGSLKGIFRRP</sequence>
<keyword evidence="4" id="KW-1133">Transmembrane helix</keyword>
<feature type="domain" description="Phosphatidylglycerol lysyltransferase C-terminal" evidence="6">
    <location>
        <begin position="18"/>
        <end position="309"/>
    </location>
</feature>
<keyword evidence="5" id="KW-0472">Membrane</keyword>
<dbReference type="InParanoid" id="A0A420WKU1"/>
<dbReference type="OrthoDB" id="145485at2"/>
<evidence type="ECO:0000256" key="5">
    <source>
        <dbReference type="ARBA" id="ARBA00023136"/>
    </source>
</evidence>
<dbReference type="InterPro" id="IPR016181">
    <property type="entry name" value="Acyl_CoA_acyltransferase"/>
</dbReference>
<dbReference type="Pfam" id="PF09924">
    <property type="entry name" value="LPG_synthase_C"/>
    <property type="match status" value="1"/>
</dbReference>
<dbReference type="PANTHER" id="PTHR34697:SF2">
    <property type="entry name" value="PHOSPHATIDYLGLYCEROL LYSYLTRANSFERASE"/>
    <property type="match status" value="1"/>
</dbReference>
<evidence type="ECO:0000256" key="3">
    <source>
        <dbReference type="ARBA" id="ARBA00022692"/>
    </source>
</evidence>
<dbReference type="InterPro" id="IPR051211">
    <property type="entry name" value="PG_lysyltransferase"/>
</dbReference>
<dbReference type="EMBL" id="RBII01000001">
    <property type="protein sequence ID" value="RKQ71637.1"/>
    <property type="molecule type" value="Genomic_DNA"/>
</dbReference>
<gene>
    <name evidence="7" type="ORF">DES40_0964</name>
</gene>
<evidence type="ECO:0000256" key="4">
    <source>
        <dbReference type="ARBA" id="ARBA00022989"/>
    </source>
</evidence>
<reference evidence="7 8" key="1">
    <citation type="submission" date="2018-10" db="EMBL/GenBank/DDBJ databases">
        <title>Genomic Encyclopedia of Type Strains, Phase IV (KMG-IV): sequencing the most valuable type-strain genomes for metagenomic binning, comparative biology and taxonomic classification.</title>
        <authorList>
            <person name="Goeker M."/>
        </authorList>
    </citation>
    <scope>NUCLEOTIDE SEQUENCE [LARGE SCALE GENOMIC DNA]</scope>
    <source>
        <strain evidence="7 8">DSM 22008</strain>
    </source>
</reference>
<dbReference type="Proteomes" id="UP000282211">
    <property type="component" value="Unassembled WGS sequence"/>
</dbReference>
<comment type="subcellular location">
    <subcellularLocation>
        <location evidence="1">Cell membrane</location>
        <topology evidence="1">Multi-pass membrane protein</topology>
    </subcellularLocation>
</comment>
<dbReference type="SUPFAM" id="SSF55729">
    <property type="entry name" value="Acyl-CoA N-acyltransferases (Nat)"/>
    <property type="match status" value="1"/>
</dbReference>
<organism evidence="7 8">
    <name type="scientific">Litorimonas taeanensis</name>
    <dbReference type="NCBI Taxonomy" id="568099"/>
    <lineage>
        <taxon>Bacteria</taxon>
        <taxon>Pseudomonadati</taxon>
        <taxon>Pseudomonadota</taxon>
        <taxon>Alphaproteobacteria</taxon>
        <taxon>Maricaulales</taxon>
        <taxon>Robiginitomaculaceae</taxon>
    </lineage>
</organism>
<evidence type="ECO:0000259" key="6">
    <source>
        <dbReference type="Pfam" id="PF09924"/>
    </source>
</evidence>
<protein>
    <submittedName>
        <fullName evidence="7">Uncharacterized protein DUF2156</fullName>
    </submittedName>
</protein>
<name>A0A420WKU1_9PROT</name>